<evidence type="ECO:0000313" key="2">
    <source>
        <dbReference type="Proteomes" id="UP001529510"/>
    </source>
</evidence>
<dbReference type="EMBL" id="JAMKFB020000017">
    <property type="protein sequence ID" value="KAL0170323.1"/>
    <property type="molecule type" value="Genomic_DNA"/>
</dbReference>
<dbReference type="AlphaFoldDB" id="A0ABD0P8A7"/>
<feature type="non-terminal residue" evidence="1">
    <location>
        <position position="69"/>
    </location>
</feature>
<evidence type="ECO:0000313" key="1">
    <source>
        <dbReference type="EMBL" id="KAL0170323.1"/>
    </source>
</evidence>
<proteinExistence type="predicted"/>
<reference evidence="1 2" key="1">
    <citation type="submission" date="2024-05" db="EMBL/GenBank/DDBJ databases">
        <title>Genome sequencing and assembly of Indian major carp, Cirrhinus mrigala (Hamilton, 1822).</title>
        <authorList>
            <person name="Mohindra V."/>
            <person name="Chowdhury L.M."/>
            <person name="Lal K."/>
            <person name="Jena J.K."/>
        </authorList>
    </citation>
    <scope>NUCLEOTIDE SEQUENCE [LARGE SCALE GENOMIC DNA]</scope>
    <source>
        <strain evidence="1">CM1030</strain>
        <tissue evidence="1">Blood</tissue>
    </source>
</reference>
<keyword evidence="2" id="KW-1185">Reference proteome</keyword>
<comment type="caution">
    <text evidence="1">The sequence shown here is derived from an EMBL/GenBank/DDBJ whole genome shotgun (WGS) entry which is preliminary data.</text>
</comment>
<dbReference type="Proteomes" id="UP001529510">
    <property type="component" value="Unassembled WGS sequence"/>
</dbReference>
<gene>
    <name evidence="1" type="ORF">M9458_034919</name>
</gene>
<protein>
    <submittedName>
        <fullName evidence="1">Uncharacterized protein</fullName>
    </submittedName>
</protein>
<accession>A0ABD0P8A7</accession>
<sequence>MYEMPESRCTSEESTIPHCPCKMLQYGRTPHLGSTLWPALPQALSLARSLLLDSYFSGLTGPQHPFYNR</sequence>
<organism evidence="1 2">
    <name type="scientific">Cirrhinus mrigala</name>
    <name type="common">Mrigala</name>
    <dbReference type="NCBI Taxonomy" id="683832"/>
    <lineage>
        <taxon>Eukaryota</taxon>
        <taxon>Metazoa</taxon>
        <taxon>Chordata</taxon>
        <taxon>Craniata</taxon>
        <taxon>Vertebrata</taxon>
        <taxon>Euteleostomi</taxon>
        <taxon>Actinopterygii</taxon>
        <taxon>Neopterygii</taxon>
        <taxon>Teleostei</taxon>
        <taxon>Ostariophysi</taxon>
        <taxon>Cypriniformes</taxon>
        <taxon>Cyprinidae</taxon>
        <taxon>Labeoninae</taxon>
        <taxon>Labeonini</taxon>
        <taxon>Cirrhinus</taxon>
    </lineage>
</organism>
<name>A0ABD0P8A7_CIRMR</name>